<dbReference type="InterPro" id="IPR012990">
    <property type="entry name" value="Beta-sandwich_Sec23_24"/>
</dbReference>
<dbReference type="InterPro" id="IPR050550">
    <property type="entry name" value="SEC23_SEC24_subfamily"/>
</dbReference>
<dbReference type="SUPFAM" id="SSF82919">
    <property type="entry name" value="Zn-finger domain of Sec23/24"/>
    <property type="match status" value="1"/>
</dbReference>
<proteinExistence type="predicted"/>
<protein>
    <submittedName>
        <fullName evidence="9 10">Protein transport protein Sec24C-like isoform X1</fullName>
    </submittedName>
</protein>
<dbReference type="PANTHER" id="PTHR13803:SF29">
    <property type="entry name" value="PROTEIN TRANSPORT PROTEIN SEC24C"/>
    <property type="match status" value="1"/>
</dbReference>
<dbReference type="Pfam" id="PF04811">
    <property type="entry name" value="Sec23_trunk"/>
    <property type="match status" value="1"/>
</dbReference>
<evidence type="ECO:0000313" key="8">
    <source>
        <dbReference type="Proteomes" id="UP001652741"/>
    </source>
</evidence>
<dbReference type="Gene3D" id="2.60.40.1670">
    <property type="entry name" value="beta-sandwich domain of Sec23/24"/>
    <property type="match status" value="1"/>
</dbReference>
<evidence type="ECO:0000259" key="5">
    <source>
        <dbReference type="Pfam" id="PF04811"/>
    </source>
</evidence>
<feature type="compositionally biased region" description="Low complexity" evidence="4">
    <location>
        <begin position="344"/>
        <end position="358"/>
    </location>
</feature>
<feature type="region of interest" description="Disordered" evidence="4">
    <location>
        <begin position="250"/>
        <end position="299"/>
    </location>
</feature>
<evidence type="ECO:0000256" key="4">
    <source>
        <dbReference type="SAM" id="MobiDB-lite"/>
    </source>
</evidence>
<feature type="compositionally biased region" description="Polar residues" evidence="4">
    <location>
        <begin position="254"/>
        <end position="297"/>
    </location>
</feature>
<comment type="subcellular location">
    <subcellularLocation>
        <location evidence="1">Cytoplasmic vesicle</location>
        <location evidence="1">COPII-coated vesicle membrane</location>
        <topology evidence="1">Peripheral membrane protein</topology>
        <orientation evidence="1">Cytoplasmic side</orientation>
    </subcellularLocation>
    <subcellularLocation>
        <location evidence="2">Endoplasmic reticulum membrane</location>
        <topology evidence="2">Peripheral membrane protein</topology>
        <orientation evidence="2">Cytoplasmic side</orientation>
    </subcellularLocation>
</comment>
<evidence type="ECO:0000313" key="9">
    <source>
        <dbReference type="RefSeq" id="XP_045551263.1"/>
    </source>
</evidence>
<dbReference type="RefSeq" id="XP_045551263.1">
    <property type="nucleotide sequence ID" value="XM_045695307.1"/>
</dbReference>
<feature type="region of interest" description="Disordered" evidence="4">
    <location>
        <begin position="339"/>
        <end position="358"/>
    </location>
</feature>
<evidence type="ECO:0000256" key="3">
    <source>
        <dbReference type="ARBA" id="ARBA00023329"/>
    </source>
</evidence>
<dbReference type="SUPFAM" id="SSF81995">
    <property type="entry name" value="beta-sandwich domain of Sec23/24"/>
    <property type="match status" value="1"/>
</dbReference>
<keyword evidence="3" id="KW-0968">Cytoplasmic vesicle</keyword>
<evidence type="ECO:0000259" key="7">
    <source>
        <dbReference type="Pfam" id="PF08033"/>
    </source>
</evidence>
<dbReference type="InterPro" id="IPR029006">
    <property type="entry name" value="ADF-H/Gelsolin-like_dom_sf"/>
</dbReference>
<reference evidence="9 10" key="1">
    <citation type="submission" date="2025-05" db="UniProtKB">
        <authorList>
            <consortium name="RefSeq"/>
        </authorList>
    </citation>
    <scope>IDENTIFICATION</scope>
</reference>
<feature type="domain" description="Sec23/Sec24 helical" evidence="6">
    <location>
        <begin position="883"/>
        <end position="981"/>
    </location>
</feature>
<dbReference type="Gene3D" id="2.30.30.380">
    <property type="entry name" value="Zn-finger domain of Sec23/24"/>
    <property type="match status" value="1"/>
</dbReference>
<dbReference type="Gene3D" id="1.20.120.730">
    <property type="entry name" value="Sec23/Sec24 helical domain"/>
    <property type="match status" value="1"/>
</dbReference>
<name>A0ABM3CXK8_SALSA</name>
<dbReference type="InterPro" id="IPR006896">
    <property type="entry name" value="Sec23/24_trunk_dom"/>
</dbReference>
<dbReference type="InterPro" id="IPR036465">
    <property type="entry name" value="vWFA_dom_sf"/>
</dbReference>
<evidence type="ECO:0000256" key="1">
    <source>
        <dbReference type="ARBA" id="ARBA00004299"/>
    </source>
</evidence>
<dbReference type="InterPro" id="IPR036175">
    <property type="entry name" value="Sec23/24_helical_dom_sf"/>
</dbReference>
<gene>
    <name evidence="9 10" type="primary">si:dkey-13n15.2</name>
</gene>
<evidence type="ECO:0000259" key="6">
    <source>
        <dbReference type="Pfam" id="PF04815"/>
    </source>
</evidence>
<feature type="domain" description="Sec23/Sec24 beta-sandwich" evidence="7">
    <location>
        <begin position="785"/>
        <end position="867"/>
    </location>
</feature>
<dbReference type="Proteomes" id="UP001652741">
    <property type="component" value="Chromosome ssa15"/>
</dbReference>
<dbReference type="InterPro" id="IPR006900">
    <property type="entry name" value="Sec23/24_helical_dom"/>
</dbReference>
<sequence>MDIPTANQSYGHGGQPGVCHNGWSATTPPTGLGCTTAQGLSSDPLPSLQGLNLGPASHQNLSNNIPQSMVQLQYSHQGCLSSLPMPPFRNQSPSTLIPCLNQEPHIPHVDMGPYISYNIPPPSTLLPLKQGPPASRPPSTIPSSNHGPQNTVSPPVSSSPPYPPYPYANQGFVNGPPVTLTSPNQGFVNGPPVTLTSPNQGFVNGPPVTLTSPNQGFVNGPPVTLTSPNQGSVNGPPVTLTSPNQGFVNGPPVTLTSPNQGSVNGPPVTLTSPNQGPPNSSFSSMSPCGSQGQQCSHPYPPQLTSPVQHQPQWALPQQHYSHSGVMYKPGTISHPVQEGTTMQPSCPSPGDSGVSGPSSLISESRYGLHPQLLPSAVRVMEEDRTAWEGKVFVSEPISSLPPLATTDCVVEDRGNCSPRFILSTSYCVPCEGQTALQSHLPLGALVTPLARLHTGERPLSVCMEADTVKGCGECGAYMCSAMGWQDCGQRFYCPFCGKLREVGWQHYQPTQGVEGNRVDREQRPELSLGSYEILDSQQDVPAAVLLLAVDVSAAALRGGNLELISQQLRSLLTSLNREEGAFQSDVRVGLMTYDSRIHLYDLSPALSRPHMLVVTETEDLQLPVREGLLVPLKDCIDSINSVLQRIPVFSAEFEEASGVLLELPVKAGLAVLQEVGCPGKLLVFQTAPFTEGTHTHNSSGFFSSNKPKSLFQPPDTAVSLAKECVSQGCGVHLFVFSQQDVGGAWPGHVPYLTGGELHCYHSLQGELDRERFSSDLRRTVETETGYRATLRVHVSKDLRVSGCYGSFVPGPNPAHVAMATLDWRTTLAVELTHSRALDEKRGVVIQTILSYTSQQGERRTRVHSLSLCCSHHLLDTFCNCQAQTLLTFYCKKMYCAVLERPLQELREELQTEVTESLACYRKHCSSSSVSPGQLVLPQYLKTLPVYLNSLRKSEVLLPGLRSSVHQRLQLRCQVVSMDTKTTAGHFYPLLLPLPVGGNTSSPLSLGEAVRCTAASLDHGGLYLVHGPLVLLLWVGHNIANTSLVQLFNITCLSTLPSGETKLPVLDNPLSVSVRSLINTLNSQTHYTRKLRVVKQGDSCEEALQRLLVEDKSPNGGASYADFLYHLHVNSIQLLVR</sequence>
<feature type="region of interest" description="Disordered" evidence="4">
    <location>
        <begin position="122"/>
        <end position="211"/>
    </location>
</feature>
<organism evidence="8 9">
    <name type="scientific">Salmo salar</name>
    <name type="common">Atlantic salmon</name>
    <dbReference type="NCBI Taxonomy" id="8030"/>
    <lineage>
        <taxon>Eukaryota</taxon>
        <taxon>Metazoa</taxon>
        <taxon>Chordata</taxon>
        <taxon>Craniata</taxon>
        <taxon>Vertebrata</taxon>
        <taxon>Euteleostomi</taxon>
        <taxon>Actinopterygii</taxon>
        <taxon>Neopterygii</taxon>
        <taxon>Teleostei</taxon>
        <taxon>Protacanthopterygii</taxon>
        <taxon>Salmoniformes</taxon>
        <taxon>Salmonidae</taxon>
        <taxon>Salmoninae</taxon>
        <taxon>Salmo</taxon>
    </lineage>
</organism>
<feature type="domain" description="Sec23/Sec24 trunk" evidence="5">
    <location>
        <begin position="544"/>
        <end position="780"/>
    </location>
</feature>
<dbReference type="SUPFAM" id="SSF81811">
    <property type="entry name" value="Helical domain of Sec23/24"/>
    <property type="match status" value="1"/>
</dbReference>
<dbReference type="GeneID" id="106570808"/>
<feature type="compositionally biased region" description="Polar residues" evidence="4">
    <location>
        <begin position="141"/>
        <end position="151"/>
    </location>
</feature>
<feature type="compositionally biased region" description="Pro residues" evidence="4">
    <location>
        <begin position="157"/>
        <end position="166"/>
    </location>
</feature>
<dbReference type="InterPro" id="IPR036174">
    <property type="entry name" value="Znf_Sec23_Sec24_sf"/>
</dbReference>
<dbReference type="SUPFAM" id="SSF82754">
    <property type="entry name" value="C-terminal, gelsolin-like domain of Sec23/24"/>
    <property type="match status" value="1"/>
</dbReference>
<dbReference type="Gene3D" id="3.40.50.410">
    <property type="entry name" value="von Willebrand factor, type A domain"/>
    <property type="match status" value="1"/>
</dbReference>
<dbReference type="SUPFAM" id="SSF53300">
    <property type="entry name" value="vWA-like"/>
    <property type="match status" value="1"/>
</dbReference>
<dbReference type="Pfam" id="PF04815">
    <property type="entry name" value="Sec23_helical"/>
    <property type="match status" value="1"/>
</dbReference>
<dbReference type="Pfam" id="PF08033">
    <property type="entry name" value="Sec23_BS"/>
    <property type="match status" value="1"/>
</dbReference>
<dbReference type="Gene3D" id="3.40.20.10">
    <property type="entry name" value="Severin"/>
    <property type="match status" value="1"/>
</dbReference>
<dbReference type="InterPro" id="IPR036180">
    <property type="entry name" value="Gelsolin-like_dom_sf"/>
</dbReference>
<evidence type="ECO:0000313" key="10">
    <source>
        <dbReference type="RefSeq" id="XP_045551264.1"/>
    </source>
</evidence>
<evidence type="ECO:0000256" key="2">
    <source>
        <dbReference type="ARBA" id="ARBA00004397"/>
    </source>
</evidence>
<keyword evidence="8" id="KW-1185">Reference proteome</keyword>
<accession>A0ABM3CXK8</accession>
<dbReference type="PANTHER" id="PTHR13803">
    <property type="entry name" value="SEC24-RELATED PROTEIN"/>
    <property type="match status" value="1"/>
</dbReference>
<dbReference type="RefSeq" id="XP_045551264.1">
    <property type="nucleotide sequence ID" value="XM_045695308.1"/>
</dbReference>